<dbReference type="Pfam" id="PF12697">
    <property type="entry name" value="Abhydrolase_6"/>
    <property type="match status" value="1"/>
</dbReference>
<accession>A0A0G4EQ17</accession>
<dbReference type="InterPro" id="IPR000073">
    <property type="entry name" value="AB_hydrolase_1"/>
</dbReference>
<dbReference type="OMA" id="VNPATCY"/>
<dbReference type="Proteomes" id="UP000041254">
    <property type="component" value="Unassembled WGS sequence"/>
</dbReference>
<keyword evidence="3" id="KW-1185">Reference proteome</keyword>
<evidence type="ECO:0000259" key="1">
    <source>
        <dbReference type="Pfam" id="PF12697"/>
    </source>
</evidence>
<dbReference type="EMBL" id="CDMY01000286">
    <property type="protein sequence ID" value="CEL99693.1"/>
    <property type="molecule type" value="Genomic_DNA"/>
</dbReference>
<dbReference type="STRING" id="1169540.A0A0G4EQ17"/>
<organism evidence="2 3">
    <name type="scientific">Vitrella brassicaformis (strain CCMP3155)</name>
    <dbReference type="NCBI Taxonomy" id="1169540"/>
    <lineage>
        <taxon>Eukaryota</taxon>
        <taxon>Sar</taxon>
        <taxon>Alveolata</taxon>
        <taxon>Colpodellida</taxon>
        <taxon>Vitrellaceae</taxon>
        <taxon>Vitrella</taxon>
    </lineage>
</organism>
<dbReference type="SUPFAM" id="SSF53474">
    <property type="entry name" value="alpha/beta-Hydrolases"/>
    <property type="match status" value="1"/>
</dbReference>
<dbReference type="PhylomeDB" id="A0A0G4EQ17"/>
<dbReference type="VEuPathDB" id="CryptoDB:Vbra_20745"/>
<dbReference type="GO" id="GO:0016020">
    <property type="term" value="C:membrane"/>
    <property type="evidence" value="ECO:0007669"/>
    <property type="project" value="TreeGrafter"/>
</dbReference>
<gene>
    <name evidence="2" type="ORF">Vbra_20745</name>
</gene>
<dbReference type="PANTHER" id="PTHR22753:SF14">
    <property type="entry name" value="MONOACYLGLYCEROL_DIACYLGLYCEROL O-ACYLTRANSFERASE"/>
    <property type="match status" value="1"/>
</dbReference>
<dbReference type="OrthoDB" id="44277at2759"/>
<dbReference type="AlphaFoldDB" id="A0A0G4EQ17"/>
<evidence type="ECO:0000313" key="2">
    <source>
        <dbReference type="EMBL" id="CEL99693.1"/>
    </source>
</evidence>
<dbReference type="InParanoid" id="A0A0G4EQ17"/>
<dbReference type="PANTHER" id="PTHR22753">
    <property type="entry name" value="TRANSMEMBRANE PROTEIN 68"/>
    <property type="match status" value="1"/>
</dbReference>
<dbReference type="InterPro" id="IPR029058">
    <property type="entry name" value="AB_hydrolase_fold"/>
</dbReference>
<evidence type="ECO:0000313" key="3">
    <source>
        <dbReference type="Proteomes" id="UP000041254"/>
    </source>
</evidence>
<name>A0A0G4EQ17_VITBC</name>
<feature type="domain" description="AB hydrolase-1" evidence="1">
    <location>
        <begin position="133"/>
        <end position="362"/>
    </location>
</feature>
<proteinExistence type="predicted"/>
<sequence length="397" mass="44405">MLPALMSVMLRATTCDVISSWPVIHHLPAFTPSPSSIGRRSQARAFRRRSSLVKAKTPAAHQKESPSYRFINPYEELKQEDAVQALNPDTANSPLMLYLPGMDGTGFSAFTQFPFLSEEFDLTCLSITANDRSTVQELVQATLSHLHQSPPRPFYLLGESFGAVVALLVAHEIEKAPKDFPGELRGVIIVNPATSFLRSWWRNYQAFLDRVPSFLFGVALLPLVFSSVDVTLARDLVQDALMKAKRIPRWLKGQPRKEMMELQERTTPAHMSFLRKAVPIVIRILTVPLPPDTFRWRLREWLREGATMAEPILPHVHAPVLIVAGEGDRLLPSREEGERLLKVLPNPSNRLHSVRGGGHAGTLNVPLNLRALIRDWEGERSCQKQEVGASAAGIQRS</sequence>
<protein>
    <recommendedName>
        <fullName evidence="1">AB hydrolase-1 domain-containing protein</fullName>
    </recommendedName>
</protein>
<dbReference type="Gene3D" id="3.40.50.1820">
    <property type="entry name" value="alpha/beta hydrolase"/>
    <property type="match status" value="1"/>
</dbReference>
<reference evidence="2 3" key="1">
    <citation type="submission" date="2014-11" db="EMBL/GenBank/DDBJ databases">
        <authorList>
            <person name="Zhu J."/>
            <person name="Qi W."/>
            <person name="Song R."/>
        </authorList>
    </citation>
    <scope>NUCLEOTIDE SEQUENCE [LARGE SCALE GENOMIC DNA]</scope>
</reference>